<dbReference type="GO" id="GO:0008270">
    <property type="term" value="F:zinc ion binding"/>
    <property type="evidence" value="ECO:0007669"/>
    <property type="project" value="UniProtKB-KW"/>
</dbReference>
<keyword evidence="2" id="KW-0906">Nuclear pore complex</keyword>
<keyword evidence="2" id="KW-0811">Translocation</keyword>
<keyword evidence="2" id="KW-0509">mRNA transport</keyword>
<dbReference type="InterPro" id="IPR013083">
    <property type="entry name" value="Znf_RING/FYVE/PHD"/>
</dbReference>
<organism evidence="6 7">
    <name type="scientific">Thyridium curvatum</name>
    <dbReference type="NCBI Taxonomy" id="1093900"/>
    <lineage>
        <taxon>Eukaryota</taxon>
        <taxon>Fungi</taxon>
        <taxon>Dikarya</taxon>
        <taxon>Ascomycota</taxon>
        <taxon>Pezizomycotina</taxon>
        <taxon>Sordariomycetes</taxon>
        <taxon>Sordariomycetidae</taxon>
        <taxon>Thyridiales</taxon>
        <taxon>Thyridiaceae</taxon>
        <taxon>Thyridium</taxon>
    </lineage>
</organism>
<evidence type="ECO:0000313" key="7">
    <source>
        <dbReference type="Proteomes" id="UP000319257"/>
    </source>
</evidence>
<keyword evidence="2" id="KW-0813">Transport</keyword>
<dbReference type="Pfam" id="PF13634">
    <property type="entry name" value="Nucleoporin_FG"/>
    <property type="match status" value="3"/>
</dbReference>
<dbReference type="InParanoid" id="A0A507BJL2"/>
<dbReference type="InterPro" id="IPR001841">
    <property type="entry name" value="Znf_RING"/>
</dbReference>
<dbReference type="Gene3D" id="3.30.40.10">
    <property type="entry name" value="Zinc/RING finger domain, C3HC4 (zinc finger)"/>
    <property type="match status" value="1"/>
</dbReference>
<gene>
    <name evidence="6" type="ORF">E0L32_011278</name>
</gene>
<evidence type="ECO:0000256" key="3">
    <source>
        <dbReference type="PROSITE-ProRule" id="PRU00175"/>
    </source>
</evidence>
<reference evidence="6 7" key="1">
    <citation type="submission" date="2019-06" db="EMBL/GenBank/DDBJ databases">
        <title>Draft genome sequence of the filamentous fungus Phialemoniopsis curvata isolated from diesel fuel.</title>
        <authorList>
            <person name="Varaljay V.A."/>
            <person name="Lyon W.J."/>
            <person name="Crouch A.L."/>
            <person name="Drake C.E."/>
            <person name="Hollomon J.M."/>
            <person name="Nadeau L.J."/>
            <person name="Nunn H.S."/>
            <person name="Stevenson B.S."/>
            <person name="Bojanowski C.L."/>
            <person name="Crookes-Goodson W.J."/>
        </authorList>
    </citation>
    <scope>NUCLEOTIDE SEQUENCE [LARGE SCALE GENOMIC DNA]</scope>
    <source>
        <strain evidence="6 7">D216</strain>
    </source>
</reference>
<evidence type="ECO:0000256" key="4">
    <source>
        <dbReference type="SAM" id="MobiDB-lite"/>
    </source>
</evidence>
<feature type="domain" description="RING-type" evidence="5">
    <location>
        <begin position="388"/>
        <end position="446"/>
    </location>
</feature>
<dbReference type="SUPFAM" id="SSF57850">
    <property type="entry name" value="RING/U-box"/>
    <property type="match status" value="1"/>
</dbReference>
<dbReference type="Proteomes" id="UP000319257">
    <property type="component" value="Unassembled WGS sequence"/>
</dbReference>
<protein>
    <recommendedName>
        <fullName evidence="5">RING-type domain-containing protein</fullName>
    </recommendedName>
</protein>
<keyword evidence="3" id="KW-0862">Zinc</keyword>
<dbReference type="STRING" id="1093900.A0A507BJL2"/>
<name>A0A507BJL2_9PEZI</name>
<dbReference type="InterPro" id="IPR025574">
    <property type="entry name" value="Nucleoporin_FG_rpt"/>
</dbReference>
<keyword evidence="3" id="KW-0863">Zinc-finger</keyword>
<dbReference type="RefSeq" id="XP_031000745.1">
    <property type="nucleotide sequence ID" value="XM_031133990.1"/>
</dbReference>
<comment type="subcellular location">
    <subcellularLocation>
        <location evidence="1">Nucleus</location>
        <location evidence="1">Nuclear pore complex</location>
    </subcellularLocation>
</comment>
<proteinExistence type="predicted"/>
<keyword evidence="7" id="KW-1185">Reference proteome</keyword>
<keyword evidence="2" id="KW-0539">Nucleus</keyword>
<comment type="caution">
    <text evidence="6">The sequence shown here is derived from an EMBL/GenBank/DDBJ whole genome shotgun (WGS) entry which is preliminary data.</text>
</comment>
<dbReference type="GO" id="GO:0005643">
    <property type="term" value="C:nuclear pore"/>
    <property type="evidence" value="ECO:0007669"/>
    <property type="project" value="UniProtKB-SubCell"/>
</dbReference>
<keyword evidence="3" id="KW-0479">Metal-binding</keyword>
<dbReference type="AlphaFoldDB" id="A0A507BJL2"/>
<sequence length="478" mass="51430">MSEEQRTPLWLEEFLRSESAGPPSRIIPRDQQTLFELDELLRRSRMAREQANQAENFEWTEHRPAQPSRPNGASTAPGLFGRSTQTTSARTAPSVSGFDRASPMGFGASSTSPRPNIFGPSSASTAPGLFFGPSSTSPRPNIFGPSPASTAPGLFFGPSSTSPRPNIFGPSPASTAPGLFFGPSSTSPRPNIFGPSPASTAPGLFGPSSASTAPGLFFGPSSASTAPGLFGRSTQTTSTRPDLGTSLFGTSNSDPIEPTCPKLELGSGPNLFTSEADRRPSSREPIAEAIEAFGRLLEEYGHLPELYNFIKEWSSYMEFTPEDKPPAARSLFSATRTSGASQLSASAFGTSAASDSREDQPGEHTNYWPDVKAYLLSPQGKKKPVTDCVICTEPLEIWGTFGTGRWAQKKRERAFVLQCGHFVGIDCKLKWDEKTPGRKTICPVCRASQNRQFAGIFAPDTKRDADRLLSRWQALEGC</sequence>
<feature type="compositionally biased region" description="Polar residues" evidence="4">
    <location>
        <begin position="82"/>
        <end position="94"/>
    </location>
</feature>
<keyword evidence="2" id="KW-0653">Protein transport</keyword>
<evidence type="ECO:0000256" key="1">
    <source>
        <dbReference type="ARBA" id="ARBA00004567"/>
    </source>
</evidence>
<evidence type="ECO:0000313" key="6">
    <source>
        <dbReference type="EMBL" id="TPX19034.1"/>
    </source>
</evidence>
<accession>A0A507BJL2</accession>
<feature type="region of interest" description="Disordered" evidence="4">
    <location>
        <begin position="227"/>
        <end position="255"/>
    </location>
</feature>
<feature type="region of interest" description="Disordered" evidence="4">
    <location>
        <begin position="343"/>
        <end position="363"/>
    </location>
</feature>
<dbReference type="PROSITE" id="PS50089">
    <property type="entry name" value="ZF_RING_2"/>
    <property type="match status" value="1"/>
</dbReference>
<feature type="region of interest" description="Disordered" evidence="4">
    <location>
        <begin position="46"/>
        <end position="206"/>
    </location>
</feature>
<feature type="compositionally biased region" description="Polar residues" evidence="4">
    <location>
        <begin position="343"/>
        <end position="354"/>
    </location>
</feature>
<dbReference type="EMBL" id="SKBQ01000102">
    <property type="protein sequence ID" value="TPX19034.1"/>
    <property type="molecule type" value="Genomic_DNA"/>
</dbReference>
<evidence type="ECO:0000259" key="5">
    <source>
        <dbReference type="PROSITE" id="PS50089"/>
    </source>
</evidence>
<feature type="compositionally biased region" description="Polar residues" evidence="4">
    <location>
        <begin position="108"/>
        <end position="125"/>
    </location>
</feature>
<evidence type="ECO:0000256" key="2">
    <source>
        <dbReference type="ARBA" id="ARBA00023132"/>
    </source>
</evidence>
<dbReference type="GeneID" id="41978725"/>
<dbReference type="OrthoDB" id="5985073at2759"/>